<dbReference type="EMBL" id="CP013065">
    <property type="protein sequence ID" value="ALM13115.1"/>
    <property type="molecule type" value="Genomic_DNA"/>
</dbReference>
<gene>
    <name evidence="2" type="ORF">PeribacterD1_0424</name>
</gene>
<sequence length="110" mass="13090">MPEYADSDFFYFDTEKRVIIGPVQWSKTGTVQPLEKPETPGEGPERKWRGKRRKEYYIWGTYRSLKRLYNLEGKTRREENTQTLDEAMERSLKEPYWNSAPPVEQPLASQ</sequence>
<evidence type="ECO:0000313" key="2">
    <source>
        <dbReference type="EMBL" id="ALM13115.1"/>
    </source>
</evidence>
<proteinExistence type="predicted"/>
<accession>A0A0S1SME5</accession>
<evidence type="ECO:0000256" key="1">
    <source>
        <dbReference type="SAM" id="MobiDB-lite"/>
    </source>
</evidence>
<accession>A0A0S1ST49</accession>
<accession>A0A0S1SNE3</accession>
<reference evidence="2 3" key="2">
    <citation type="journal article" date="2016" name="PeerJ">
        <title>Analysis of five complete genome sequences for members of the class Peribacteria in the recently recognized Peregrinibacteria bacterial phylum.</title>
        <authorList>
            <person name="Anantharaman K."/>
            <person name="Brown C.T."/>
            <person name="Burstein D."/>
            <person name="Castelle C.J."/>
            <person name="Probst A.J."/>
            <person name="Thomas B.C."/>
            <person name="Williams K.H."/>
            <person name="Banfield J.F."/>
        </authorList>
    </citation>
    <scope>NUCLEOTIDE SEQUENCE [LARGE SCALE GENOMIC DNA]</scope>
    <source>
        <strain evidence="2">RIFOXYD1_FULL_PER-ii_59_16</strain>
    </source>
</reference>
<dbReference type="Proteomes" id="UP000069135">
    <property type="component" value="Chromosome"/>
</dbReference>
<evidence type="ECO:0000313" key="3">
    <source>
        <dbReference type="Proteomes" id="UP000069135"/>
    </source>
</evidence>
<feature type="region of interest" description="Disordered" evidence="1">
    <location>
        <begin position="73"/>
        <end position="110"/>
    </location>
</feature>
<dbReference type="KEGG" id="prf:PeribacterA2_0424"/>
<reference evidence="3" key="1">
    <citation type="submission" date="2015-10" db="EMBL/GenBank/DDBJ databases">
        <title>Analysis of five complete genome sequences for members of the class Peribacteria in the recently recognized Peregrinibacteria bacterial phylum.</title>
        <authorList>
            <person name="Anantharaman K."/>
            <person name="Brown C.T."/>
            <person name="Burstein D."/>
            <person name="Castelle C.J."/>
            <person name="Probst A.J."/>
            <person name="Thomas B.C."/>
            <person name="Williams K.H."/>
            <person name="Banfield J.F."/>
        </authorList>
    </citation>
    <scope>NUCLEOTIDE SEQUENCE [LARGE SCALE GENOMIC DNA]</scope>
</reference>
<dbReference type="AlphaFoldDB" id="A0A0S1SIV6"/>
<dbReference type="STRING" id="1735162.PeribacterB2_0423"/>
<name>A0A0S1SIV6_9BACT</name>
<organism evidence="2 3">
    <name type="scientific">Candidatus Peribacter riflensis</name>
    <dbReference type="NCBI Taxonomy" id="1735162"/>
    <lineage>
        <taxon>Bacteria</taxon>
        <taxon>Candidatus Peregrinibacteriota</taxon>
        <taxon>Candidatus Peribacteria</taxon>
        <taxon>Candidatus Peribacterales</taxon>
        <taxon>Candidatus Peribacteraceae</taxon>
        <taxon>Candidatus Peribacter</taxon>
    </lineage>
</organism>
<accession>A0A0S1SIV6</accession>
<protein>
    <submittedName>
        <fullName evidence="2">Uncharacterized protein</fullName>
    </submittedName>
</protein>
<accession>A0A0S1SV65</accession>